<proteinExistence type="predicted"/>
<sequence length="318" mass="35133">MTTDALLTHDTAHAAERLGRGSVRVEERDLSYQGFAYTCRVVHPVAALTEPVLVLGGSAQDRNSWTRHERWLGAVAQVITVDLPGYGTADFLPSRYGVDFLADAARHMLDELGVRRVNLVGACYGGAVGVRLAQHHPSLIARLLLVGMTTHVTAEYTASMKRWAEMIERGETSAVARELADGFVSPLGAGRVRRHAAMARLVHQQIIGQSPEQRRRSTEHNTRMLRHEWFRPEPVPAVPSLVVTGEYDTLTTPAMGREVARQLPLARFLTIEETDHLAPMERIADFADLLVRFCTDASLDALPYCGAAETYGTSLTRR</sequence>
<gene>
    <name evidence="3" type="ORF">HCN56_01735</name>
</gene>
<dbReference type="SUPFAM" id="SSF53474">
    <property type="entry name" value="alpha/beta-Hydrolases"/>
    <property type="match status" value="1"/>
</dbReference>
<feature type="domain" description="AB hydrolase-1" evidence="2">
    <location>
        <begin position="51"/>
        <end position="281"/>
    </location>
</feature>
<dbReference type="AlphaFoldDB" id="A0A7X6CXD5"/>
<dbReference type="Gene3D" id="3.40.50.1820">
    <property type="entry name" value="alpha/beta hydrolase"/>
    <property type="match status" value="1"/>
</dbReference>
<protein>
    <submittedName>
        <fullName evidence="3">Alpha/beta hydrolase</fullName>
    </submittedName>
</protein>
<dbReference type="PRINTS" id="PR00111">
    <property type="entry name" value="ABHYDROLASE"/>
</dbReference>
<dbReference type="InterPro" id="IPR029058">
    <property type="entry name" value="AB_hydrolase_fold"/>
</dbReference>
<dbReference type="PANTHER" id="PTHR43433">
    <property type="entry name" value="HYDROLASE, ALPHA/BETA FOLD FAMILY PROTEIN"/>
    <property type="match status" value="1"/>
</dbReference>
<dbReference type="InterPro" id="IPR050471">
    <property type="entry name" value="AB_hydrolase"/>
</dbReference>
<reference evidence="3 4" key="1">
    <citation type="submission" date="2020-03" db="EMBL/GenBank/DDBJ databases">
        <title>Draft genome of Streptomyces sp. ventii, isolated from the Axial Seamount in the Pacific Ocean, and resequencing of the two type strains Streptomyces lonarensis strain NCL 716 and Streptomyces bohaiensis strain 11A07.</title>
        <authorList>
            <person name="Loughran R.M."/>
            <person name="Pfannmuller K.M."/>
            <person name="Wasson B.J."/>
            <person name="Deadmond M.C."/>
            <person name="Paddock B.E."/>
            <person name="Koyack M.J."/>
            <person name="Gallegos D.A."/>
            <person name="Mitchell E.A."/>
            <person name="Ushijima B."/>
            <person name="Saw J.H."/>
            <person name="Mcphail K.L."/>
            <person name="Videau P."/>
        </authorList>
    </citation>
    <scope>NUCLEOTIDE SEQUENCE [LARGE SCALE GENOMIC DNA]</scope>
    <source>
        <strain evidence="3 4">NCL716</strain>
    </source>
</reference>
<evidence type="ECO:0000256" key="1">
    <source>
        <dbReference type="ARBA" id="ARBA00022559"/>
    </source>
</evidence>
<dbReference type="GO" id="GO:0016787">
    <property type="term" value="F:hydrolase activity"/>
    <property type="evidence" value="ECO:0007669"/>
    <property type="project" value="UniProtKB-KW"/>
</dbReference>
<dbReference type="GO" id="GO:0004601">
    <property type="term" value="F:peroxidase activity"/>
    <property type="evidence" value="ECO:0007669"/>
    <property type="project" value="UniProtKB-KW"/>
</dbReference>
<dbReference type="EMBL" id="JAAVJD010000005">
    <property type="protein sequence ID" value="NJQ04329.1"/>
    <property type="molecule type" value="Genomic_DNA"/>
</dbReference>
<keyword evidence="3" id="KW-0378">Hydrolase</keyword>
<keyword evidence="1" id="KW-0575">Peroxidase</keyword>
<keyword evidence="1" id="KW-0560">Oxidoreductase</keyword>
<evidence type="ECO:0000313" key="4">
    <source>
        <dbReference type="Proteomes" id="UP000578686"/>
    </source>
</evidence>
<dbReference type="PRINTS" id="PR00412">
    <property type="entry name" value="EPOXHYDRLASE"/>
</dbReference>
<keyword evidence="4" id="KW-1185">Reference proteome</keyword>
<dbReference type="PANTHER" id="PTHR43433:SF1">
    <property type="entry name" value="BLL5160 PROTEIN"/>
    <property type="match status" value="1"/>
</dbReference>
<comment type="caution">
    <text evidence="3">The sequence shown here is derived from an EMBL/GenBank/DDBJ whole genome shotgun (WGS) entry which is preliminary data.</text>
</comment>
<dbReference type="Pfam" id="PF00561">
    <property type="entry name" value="Abhydrolase_1"/>
    <property type="match status" value="1"/>
</dbReference>
<name>A0A7X6CXD5_9ACTN</name>
<evidence type="ECO:0000313" key="3">
    <source>
        <dbReference type="EMBL" id="NJQ04329.1"/>
    </source>
</evidence>
<organism evidence="3 4">
    <name type="scientific">Streptomyces lonarensis</name>
    <dbReference type="NCBI Taxonomy" id="700599"/>
    <lineage>
        <taxon>Bacteria</taxon>
        <taxon>Bacillati</taxon>
        <taxon>Actinomycetota</taxon>
        <taxon>Actinomycetes</taxon>
        <taxon>Kitasatosporales</taxon>
        <taxon>Streptomycetaceae</taxon>
        <taxon>Streptomyces</taxon>
    </lineage>
</organism>
<dbReference type="InterPro" id="IPR000639">
    <property type="entry name" value="Epox_hydrolase-like"/>
</dbReference>
<evidence type="ECO:0000259" key="2">
    <source>
        <dbReference type="Pfam" id="PF00561"/>
    </source>
</evidence>
<accession>A0A7X6CXD5</accession>
<dbReference type="Proteomes" id="UP000578686">
    <property type="component" value="Unassembled WGS sequence"/>
</dbReference>
<dbReference type="InterPro" id="IPR000073">
    <property type="entry name" value="AB_hydrolase_1"/>
</dbReference>
<dbReference type="RefSeq" id="WP_167967630.1">
    <property type="nucleotide sequence ID" value="NZ_BHZG01000211.1"/>
</dbReference>